<dbReference type="OrthoDB" id="2482633at2759"/>
<dbReference type="InterPro" id="IPR043502">
    <property type="entry name" value="DNA/RNA_pol_sf"/>
</dbReference>
<accession>A0A9W4SFN3</accession>
<evidence type="ECO:0000313" key="1">
    <source>
        <dbReference type="EMBL" id="CAI2167191.1"/>
    </source>
</evidence>
<sequence length="308" mass="35856">MLLVASRMKVSNLLSANVWQLEILTSTISERTETESFLGTYVFPLTKRLKNKRPSIRHNNISEEKGLYANVLEYLYHAKQNALKVYMNSFYGIAEDSKFPFFLRELAGGVTFTRQRNIKLVADFECDKAYDSGNRISKEEYWSKMVEISVKVIEKLRDDVNDFLRKDNGSLYLKMAYKEVLFLVTFTGKKKYYGILHVKGPNFNNKLFIQVVEDVLKETVRDISQTDLNEIIKTAIDIPMKRHAKQLIKKGLTSKPYLYEIPESDEQFEYVVVENDLLQKVDDKMEYPEVTPAIIRNCAGNLKKAKRW</sequence>
<evidence type="ECO:0000313" key="2">
    <source>
        <dbReference type="Proteomes" id="UP001153678"/>
    </source>
</evidence>
<gene>
    <name evidence="1" type="ORF">FWILDA_LOCUS2949</name>
</gene>
<dbReference type="SUPFAM" id="SSF56672">
    <property type="entry name" value="DNA/RNA polymerases"/>
    <property type="match status" value="1"/>
</dbReference>
<reference evidence="1" key="1">
    <citation type="submission" date="2022-08" db="EMBL/GenBank/DDBJ databases">
        <authorList>
            <person name="Kallberg Y."/>
            <person name="Tangrot J."/>
            <person name="Rosling A."/>
        </authorList>
    </citation>
    <scope>NUCLEOTIDE SEQUENCE</scope>
    <source>
        <strain evidence="1">Wild A</strain>
    </source>
</reference>
<dbReference type="InterPro" id="IPR023211">
    <property type="entry name" value="DNA_pol_palm_dom_sf"/>
</dbReference>
<dbReference type="Gene3D" id="3.90.1600.10">
    <property type="entry name" value="Palm domain of DNA polymerase"/>
    <property type="match status" value="1"/>
</dbReference>
<keyword evidence="2" id="KW-1185">Reference proteome</keyword>
<name>A0A9W4SFN3_9GLOM</name>
<protein>
    <submittedName>
        <fullName evidence="1">19989_t:CDS:1</fullName>
    </submittedName>
</protein>
<dbReference type="EMBL" id="CAMKVN010000367">
    <property type="protein sequence ID" value="CAI2167191.1"/>
    <property type="molecule type" value="Genomic_DNA"/>
</dbReference>
<dbReference type="Proteomes" id="UP001153678">
    <property type="component" value="Unassembled WGS sequence"/>
</dbReference>
<organism evidence="1 2">
    <name type="scientific">Funneliformis geosporum</name>
    <dbReference type="NCBI Taxonomy" id="1117311"/>
    <lineage>
        <taxon>Eukaryota</taxon>
        <taxon>Fungi</taxon>
        <taxon>Fungi incertae sedis</taxon>
        <taxon>Mucoromycota</taxon>
        <taxon>Glomeromycotina</taxon>
        <taxon>Glomeromycetes</taxon>
        <taxon>Glomerales</taxon>
        <taxon>Glomeraceae</taxon>
        <taxon>Funneliformis</taxon>
    </lineage>
</organism>
<dbReference type="AlphaFoldDB" id="A0A9W4SFN3"/>
<comment type="caution">
    <text evidence="1">The sequence shown here is derived from an EMBL/GenBank/DDBJ whole genome shotgun (WGS) entry which is preliminary data.</text>
</comment>
<proteinExistence type="predicted"/>